<evidence type="ECO:0000313" key="6">
    <source>
        <dbReference type="Proteomes" id="UP000199245"/>
    </source>
</evidence>
<evidence type="ECO:0000256" key="2">
    <source>
        <dbReference type="ARBA" id="ARBA00022670"/>
    </source>
</evidence>
<dbReference type="GO" id="GO:0008233">
    <property type="term" value="F:peptidase activity"/>
    <property type="evidence" value="ECO:0007669"/>
    <property type="project" value="UniProtKB-KW"/>
</dbReference>
<dbReference type="Proteomes" id="UP000199245">
    <property type="component" value="Unassembled WGS sequence"/>
</dbReference>
<evidence type="ECO:0000256" key="3">
    <source>
        <dbReference type="ARBA" id="ARBA00022801"/>
    </source>
</evidence>
<accession>A0A1G6ILS3</accession>
<sequence length="348" mass="37534">MADLNLTGESYAHSLIAAGSVDKTSPWSFEAADGNALLGKGGDDWDNYSKHHLGLDRSASDKTKARFKYPFAKGGKLYRSALIAIKQRAAQQNDAAVEKAASALLDLVDKPKSAGGYDRKAISFEFKFASGDGAGTFEGYGSVFNNEDAYRDVMLPGAFTKTLADYKGRGKMPKMLLNHGSMGGGLFGSSDPMADMPIGKWTDMSEDSHGLNVKGQLINLDTERGKTIHGAMKEGQLDGLSIGYTATGFTRGAKDNEPRRKIHEVKLWEVSPVTFPANDQATVSAVKSMAGQITTVRQFEDFLRDVGGFSHFAAKSIAQKGFRAIEDESDTRFDAFLASLRDAKQATA</sequence>
<evidence type="ECO:0000259" key="4">
    <source>
        <dbReference type="Pfam" id="PF04586"/>
    </source>
</evidence>
<keyword evidence="1" id="KW-1188">Viral release from host cell</keyword>
<dbReference type="NCBIfam" id="TIGR01543">
    <property type="entry name" value="proheadase_HK97"/>
    <property type="match status" value="1"/>
</dbReference>
<dbReference type="GO" id="GO:0006508">
    <property type="term" value="P:proteolysis"/>
    <property type="evidence" value="ECO:0007669"/>
    <property type="project" value="UniProtKB-KW"/>
</dbReference>
<organism evidence="5 6">
    <name type="scientific">Bradyrhizobium brasilense</name>
    <dbReference type="NCBI Taxonomy" id="1419277"/>
    <lineage>
        <taxon>Bacteria</taxon>
        <taxon>Pseudomonadati</taxon>
        <taxon>Pseudomonadota</taxon>
        <taxon>Alphaproteobacteria</taxon>
        <taxon>Hyphomicrobiales</taxon>
        <taxon>Nitrobacteraceae</taxon>
        <taxon>Bradyrhizobium</taxon>
    </lineage>
</organism>
<evidence type="ECO:0000313" key="5">
    <source>
        <dbReference type="EMBL" id="SDC06955.1"/>
    </source>
</evidence>
<protein>
    <submittedName>
        <fullName evidence="5">Phage prohead protease, HK97 family</fullName>
    </submittedName>
</protein>
<dbReference type="InterPro" id="IPR006433">
    <property type="entry name" value="Prohead_protease"/>
</dbReference>
<dbReference type="AlphaFoldDB" id="A0A1G6ILS3"/>
<dbReference type="InterPro" id="IPR054613">
    <property type="entry name" value="Peptidase_S78_dom"/>
</dbReference>
<dbReference type="RefSeq" id="WP_092077642.1">
    <property type="nucleotide sequence ID" value="NZ_FMZW01000001.1"/>
</dbReference>
<feature type="domain" description="Prohead serine protease" evidence="4">
    <location>
        <begin position="132"/>
        <end position="288"/>
    </location>
</feature>
<name>A0A1G6ILS3_9BRAD</name>
<keyword evidence="3" id="KW-0378">Hydrolase</keyword>
<gene>
    <name evidence="5" type="ORF">SAMN05216337_1001177</name>
</gene>
<proteinExistence type="predicted"/>
<reference evidence="5 6" key="1">
    <citation type="submission" date="2016-10" db="EMBL/GenBank/DDBJ databases">
        <authorList>
            <person name="de Groot N.N."/>
        </authorList>
    </citation>
    <scope>NUCLEOTIDE SEQUENCE [LARGE SCALE GENOMIC DNA]</scope>
    <source>
        <strain evidence="5 6">R5</strain>
    </source>
</reference>
<dbReference type="Pfam" id="PF04586">
    <property type="entry name" value="Peptidase_S78"/>
    <property type="match status" value="1"/>
</dbReference>
<keyword evidence="2 5" id="KW-0645">Protease</keyword>
<dbReference type="EMBL" id="FMZW01000001">
    <property type="protein sequence ID" value="SDC06955.1"/>
    <property type="molecule type" value="Genomic_DNA"/>
</dbReference>
<evidence type="ECO:0000256" key="1">
    <source>
        <dbReference type="ARBA" id="ARBA00022612"/>
    </source>
</evidence>